<dbReference type="InterPro" id="IPR019734">
    <property type="entry name" value="TPR_rpt"/>
</dbReference>
<keyword evidence="4" id="KW-0346">Stress response</keyword>
<dbReference type="SUPFAM" id="SSF46565">
    <property type="entry name" value="Chaperone J-domain"/>
    <property type="match status" value="1"/>
</dbReference>
<feature type="repeat" description="TPR" evidence="1">
    <location>
        <begin position="208"/>
        <end position="241"/>
    </location>
</feature>
<dbReference type="InterPro" id="IPR036869">
    <property type="entry name" value="J_dom_sf"/>
</dbReference>
<feature type="compositionally biased region" description="Gly residues" evidence="2">
    <location>
        <begin position="315"/>
        <end position="326"/>
    </location>
</feature>
<dbReference type="Proteomes" id="UP000010473">
    <property type="component" value="Chromosome"/>
</dbReference>
<organism evidence="4 5">
    <name type="scientific">Stanieria cyanosphaera (strain ATCC 29371 / PCC 7437)</name>
    <dbReference type="NCBI Taxonomy" id="111780"/>
    <lineage>
        <taxon>Bacteria</taxon>
        <taxon>Bacillati</taxon>
        <taxon>Cyanobacteriota</taxon>
        <taxon>Cyanophyceae</taxon>
        <taxon>Pleurocapsales</taxon>
        <taxon>Dermocarpellaceae</taxon>
        <taxon>Stanieria</taxon>
    </lineage>
</organism>
<evidence type="ECO:0000259" key="3">
    <source>
        <dbReference type="PROSITE" id="PS50076"/>
    </source>
</evidence>
<dbReference type="Pfam" id="PF13181">
    <property type="entry name" value="TPR_8"/>
    <property type="match status" value="2"/>
</dbReference>
<dbReference type="PROSITE" id="PS50005">
    <property type="entry name" value="TPR"/>
    <property type="match status" value="2"/>
</dbReference>
<gene>
    <name evidence="4" type="ordered locus">Sta7437_3082</name>
</gene>
<feature type="compositionally biased region" description="Polar residues" evidence="2">
    <location>
        <begin position="291"/>
        <end position="314"/>
    </location>
</feature>
<dbReference type="OrthoDB" id="494812at2"/>
<keyword evidence="1" id="KW-0802">TPR repeat</keyword>
<dbReference type="InterPro" id="IPR001623">
    <property type="entry name" value="DnaJ_domain"/>
</dbReference>
<dbReference type="SMART" id="SM00028">
    <property type="entry name" value="TPR"/>
    <property type="match status" value="2"/>
</dbReference>
<protein>
    <submittedName>
        <fullName evidence="4">Heat shock protein DnaJ domain protein</fullName>
    </submittedName>
</protein>
<dbReference type="PATRIC" id="fig|111780.3.peg.3202"/>
<dbReference type="RefSeq" id="WP_015194259.1">
    <property type="nucleotide sequence ID" value="NC_019748.1"/>
</dbReference>
<dbReference type="Pfam" id="PF00226">
    <property type="entry name" value="DnaJ"/>
    <property type="match status" value="1"/>
</dbReference>
<accession>K9XX13</accession>
<dbReference type="AlphaFoldDB" id="K9XX13"/>
<feature type="compositionally biased region" description="Polar residues" evidence="2">
    <location>
        <begin position="196"/>
        <end position="206"/>
    </location>
</feature>
<dbReference type="HOGENOM" id="CLU_923530_0_0_3"/>
<evidence type="ECO:0000313" key="5">
    <source>
        <dbReference type="Proteomes" id="UP000010473"/>
    </source>
</evidence>
<reference evidence="5" key="1">
    <citation type="journal article" date="2013" name="Proc. Natl. Acad. Sci. U.S.A.">
        <title>Improving the coverage of the cyanobacterial phylum using diversity-driven genome sequencing.</title>
        <authorList>
            <person name="Shih P.M."/>
            <person name="Wu D."/>
            <person name="Latifi A."/>
            <person name="Axen S.D."/>
            <person name="Fewer D.P."/>
            <person name="Talla E."/>
            <person name="Calteau A."/>
            <person name="Cai F."/>
            <person name="Tandeau de Marsac N."/>
            <person name="Rippka R."/>
            <person name="Herdman M."/>
            <person name="Sivonen K."/>
            <person name="Coursin T."/>
            <person name="Laurent T."/>
            <person name="Goodwin L."/>
            <person name="Nolan M."/>
            <person name="Davenport K.W."/>
            <person name="Han C.S."/>
            <person name="Rubin E.M."/>
            <person name="Eisen J.A."/>
            <person name="Woyke T."/>
            <person name="Gugger M."/>
            <person name="Kerfeld C.A."/>
        </authorList>
    </citation>
    <scope>NUCLEOTIDE SEQUENCE [LARGE SCALE GENOMIC DNA]</scope>
    <source>
        <strain evidence="5">ATCC 29371 / PCC 7437</strain>
    </source>
</reference>
<dbReference type="SUPFAM" id="SSF48452">
    <property type="entry name" value="TPR-like"/>
    <property type="match status" value="1"/>
</dbReference>
<dbReference type="STRING" id="111780.Sta7437_3082"/>
<keyword evidence="5" id="KW-1185">Reference proteome</keyword>
<feature type="region of interest" description="Disordered" evidence="2">
    <location>
        <begin position="171"/>
        <end position="206"/>
    </location>
</feature>
<name>K9XX13_STAC7</name>
<evidence type="ECO:0000313" key="4">
    <source>
        <dbReference type="EMBL" id="AFZ36594.1"/>
    </source>
</evidence>
<feature type="region of interest" description="Disordered" evidence="2">
    <location>
        <begin position="290"/>
        <end position="326"/>
    </location>
</feature>
<feature type="repeat" description="TPR" evidence="1">
    <location>
        <begin position="242"/>
        <end position="275"/>
    </location>
</feature>
<feature type="compositionally biased region" description="Low complexity" evidence="2">
    <location>
        <begin position="172"/>
        <end position="182"/>
    </location>
</feature>
<dbReference type="Gene3D" id="1.25.40.10">
    <property type="entry name" value="Tetratricopeptide repeat domain"/>
    <property type="match status" value="1"/>
</dbReference>
<sequence>MDFAIKHGLFKFKITDYHAILGVPLDADAKQIRLRYLKIAQTIHPDIFKGNSEQKKLVNQILSKLVNPAYENLSRKTAYVEHQLVLTQVGKQIAEQNKKIHPVSQLAQELLENRGDLELTYHKFLKIVSNEQYQSLDQITDKIAQISELNLVYLMLKQAQGINKEEISPAKITQSQPQRQPQPTSPPPTNIQQPTHPQTEEITPQSRVASYLRRAQEYIDKKNFTMAVSELRDGLKIDPNNSTCHALLGQTYLSQDQLTMAKVHINKAYQLDPKDIVAIKMKQVLDKLTKNDSTNQSSAARTQGSQAESKSGNGNIFGGLFGSKKK</sequence>
<dbReference type="SMART" id="SM00271">
    <property type="entry name" value="DnaJ"/>
    <property type="match status" value="1"/>
</dbReference>
<dbReference type="eggNOG" id="COG2214">
    <property type="taxonomic scope" value="Bacteria"/>
</dbReference>
<dbReference type="CDD" id="cd06257">
    <property type="entry name" value="DnaJ"/>
    <property type="match status" value="1"/>
</dbReference>
<dbReference type="PROSITE" id="PS50076">
    <property type="entry name" value="DNAJ_2"/>
    <property type="match status" value="1"/>
</dbReference>
<proteinExistence type="predicted"/>
<feature type="domain" description="J" evidence="3">
    <location>
        <begin position="16"/>
        <end position="90"/>
    </location>
</feature>
<evidence type="ECO:0000256" key="1">
    <source>
        <dbReference type="PROSITE-ProRule" id="PRU00339"/>
    </source>
</evidence>
<evidence type="ECO:0000256" key="2">
    <source>
        <dbReference type="SAM" id="MobiDB-lite"/>
    </source>
</evidence>
<dbReference type="KEGG" id="scs:Sta7437_3082"/>
<dbReference type="EMBL" id="CP003653">
    <property type="protein sequence ID" value="AFZ36594.1"/>
    <property type="molecule type" value="Genomic_DNA"/>
</dbReference>
<dbReference type="eggNOG" id="COG3063">
    <property type="taxonomic scope" value="Bacteria"/>
</dbReference>
<dbReference type="InterPro" id="IPR011990">
    <property type="entry name" value="TPR-like_helical_dom_sf"/>
</dbReference>
<dbReference type="Gene3D" id="1.10.287.110">
    <property type="entry name" value="DnaJ domain"/>
    <property type="match status" value="1"/>
</dbReference>